<organism evidence="4 5">
    <name type="scientific">Symbiodinium pilosum</name>
    <name type="common">Dinoflagellate</name>
    <dbReference type="NCBI Taxonomy" id="2952"/>
    <lineage>
        <taxon>Eukaryota</taxon>
        <taxon>Sar</taxon>
        <taxon>Alveolata</taxon>
        <taxon>Dinophyceae</taxon>
        <taxon>Suessiales</taxon>
        <taxon>Symbiodiniaceae</taxon>
        <taxon>Symbiodinium</taxon>
    </lineage>
</organism>
<dbReference type="SUPFAM" id="SSF47616">
    <property type="entry name" value="GST C-terminal domain-like"/>
    <property type="match status" value="1"/>
</dbReference>
<dbReference type="InterPro" id="IPR036452">
    <property type="entry name" value="Ribo_hydro-like"/>
</dbReference>
<feature type="domain" description="GST C-terminal" evidence="3">
    <location>
        <begin position="483"/>
        <end position="628"/>
    </location>
</feature>
<dbReference type="InterPro" id="IPR041698">
    <property type="entry name" value="Methyltransf_25"/>
</dbReference>
<dbReference type="Gene3D" id="3.40.50.150">
    <property type="entry name" value="Vaccinia Virus protein VP39"/>
    <property type="match status" value="1"/>
</dbReference>
<dbReference type="PANTHER" id="PTHR43205">
    <property type="entry name" value="PROSTAGLANDIN REDUCTASE"/>
    <property type="match status" value="1"/>
</dbReference>
<reference evidence="4" key="1">
    <citation type="submission" date="2021-02" db="EMBL/GenBank/DDBJ databases">
        <authorList>
            <person name="Dougan E. K."/>
            <person name="Rhodes N."/>
            <person name="Thang M."/>
            <person name="Chan C."/>
        </authorList>
    </citation>
    <scope>NUCLEOTIDE SEQUENCE</scope>
</reference>
<evidence type="ECO:0000313" key="5">
    <source>
        <dbReference type="Proteomes" id="UP000649617"/>
    </source>
</evidence>
<dbReference type="Proteomes" id="UP000649617">
    <property type="component" value="Unassembled WGS sequence"/>
</dbReference>
<sequence>MELSLAGAQLETQMFATAKAYVEFAQTYPEHFRIMFRSDLIGFDMDNPPDAVLQTFAELTNVILRQRGDAPIAVQDVIAEKPPALVNDIVLERIPVVLDTDIGLDVDDVWALAFLLNCPELDIKLITTATGDTGYRAKIVAKLLQIAGREDIPIGVGIPLDDSPKTHAAWLGDFSLSDYAGDVLRDGVGAMCETIMGTPEIVSLICIGPLPNVAAALAREPDLATSARFIGMHGSLRRGYMGADKPMREYNVKQHALACQAVFKAKWEKIITPLDTCGTVILQGDRFARIRDSDKPLTKAVMDNHAGWFEAVKEWPVLKELDIQAQSSVLYDCVAVYLAFSRAYLHMETLPIVITNDGKTLIDEAGEETQCATDWVDKDAFLDLLTEQVVGDKPVNLGRWLWDYDARELSAAEQSADSPYARASQRGFTGTLYKTDAFLASQPFGTVPCAFSPGGAIGIFESNSILRAVVRQSEQPHGLYGVDGYSASRVDSFLDASLVFSREAQVYLLAMSAMQPETHARMTSAYDFYLQGVENALQHTSHLAEDNLSIADIAFVCDLAQFLREAHYSDALEQAGFALISAQALQKYPAALAHMLTLSEAPAFRKHMGTYLDWSKQVTDNSEQIKYWNGQAGDTWARGQERLDNMLQPLSDIAVSAAAAKAGERVIDVGCGCGATSLALAATGAQVWGVDISAPMLARARERAKGVDNLVFSEADAAVAELTPDHQLMFSRFGVMFFADPLAAFKNLHSGLSADGRMVFMCWQAAQVNPWITIAGRAIQPFLTPAEPVDPKAPGPFAFADKDYLQGLLVDAGFAQIEIEPVSASLHVGDDLEAAMHSQGEVGPVARALSELSGDTKEAALQAVRDAFAPLITESGLDLEGATWLKEMNMDTNQQVLIAEIPQGKLQPSHYQLAQAPIPKAGEGQVLVRTTAFAITAGTRAGLQGSASYAGAPTTGVVMNATGVGEVVDSRASDIAVGTMVSAPTGWQQYSVHDAHAVEVIPAAHDPIAYLGPLGINGLTAYFGLLEVGQPKPGETVLVSAAAGSVGHLVGQIAKIKQTTVVGVCGSEEKGAVLVDQLGFDASVNYKEQNFRDALKAATPAGVDVYFDNTGGLILGSALFRMNTFGRIACCGVVSQYDTDRPEPGPRGIPGLLVNKRINMRGFLVFDFADQYATARGVLHGWLADGSLKSLTDEVSGLAAAPDAFVDLLSGGNIGTRIVRLT</sequence>
<accession>A0A812IP71</accession>
<dbReference type="InterPro" id="IPR011032">
    <property type="entry name" value="GroES-like_sf"/>
</dbReference>
<evidence type="ECO:0000313" key="4">
    <source>
        <dbReference type="EMBL" id="CAE7149604.1"/>
    </source>
</evidence>
<dbReference type="SUPFAM" id="SSF50129">
    <property type="entry name" value="GroES-like"/>
    <property type="match status" value="1"/>
</dbReference>
<dbReference type="SMART" id="SM00829">
    <property type="entry name" value="PKS_ER"/>
    <property type="match status" value="1"/>
</dbReference>
<dbReference type="PANTHER" id="PTHR43205:SF7">
    <property type="entry name" value="PROSTAGLANDIN REDUCTASE 1"/>
    <property type="match status" value="1"/>
</dbReference>
<dbReference type="Pfam" id="PF01156">
    <property type="entry name" value="IU_nuc_hydro"/>
    <property type="match status" value="1"/>
</dbReference>
<comment type="similarity">
    <text evidence="1">Belongs to the IUNH family.</text>
</comment>
<evidence type="ECO:0000256" key="2">
    <source>
        <dbReference type="ARBA" id="ARBA00023002"/>
    </source>
</evidence>
<evidence type="ECO:0000259" key="3">
    <source>
        <dbReference type="PROSITE" id="PS50405"/>
    </source>
</evidence>
<dbReference type="AlphaFoldDB" id="A0A812IP71"/>
<dbReference type="InterPro" id="IPR036271">
    <property type="entry name" value="Tet_transcr_reg_TetR-rel_C_sf"/>
</dbReference>
<dbReference type="GO" id="GO:0016799">
    <property type="term" value="F:hydrolase activity, hydrolyzing N-glycosyl compounds"/>
    <property type="evidence" value="ECO:0007669"/>
    <property type="project" value="InterPro"/>
</dbReference>
<dbReference type="Gene3D" id="3.90.180.10">
    <property type="entry name" value="Medium-chain alcohol dehydrogenases, catalytic domain"/>
    <property type="match status" value="1"/>
</dbReference>
<dbReference type="InterPro" id="IPR041694">
    <property type="entry name" value="ADH_N_2"/>
</dbReference>
<dbReference type="FunFam" id="3.40.50.720:FF:000121">
    <property type="entry name" value="Prostaglandin reductase 2"/>
    <property type="match status" value="1"/>
</dbReference>
<dbReference type="InterPro" id="IPR036291">
    <property type="entry name" value="NAD(P)-bd_dom_sf"/>
</dbReference>
<dbReference type="SUPFAM" id="SSF53590">
    <property type="entry name" value="Nucleoside hydrolase"/>
    <property type="match status" value="1"/>
</dbReference>
<comment type="caution">
    <text evidence="4">The sequence shown here is derived from an EMBL/GenBank/DDBJ whole genome shotgun (WGS) entry which is preliminary data.</text>
</comment>
<keyword evidence="2" id="KW-0560">Oxidoreductase</keyword>
<dbReference type="InterPro" id="IPR013149">
    <property type="entry name" value="ADH-like_C"/>
</dbReference>
<name>A0A812IP71_SYMPI</name>
<dbReference type="InterPro" id="IPR010987">
    <property type="entry name" value="Glutathione-S-Trfase_C-like"/>
</dbReference>
<dbReference type="Gene3D" id="3.90.245.10">
    <property type="entry name" value="Ribonucleoside hydrolase-like"/>
    <property type="match status" value="1"/>
</dbReference>
<dbReference type="SUPFAM" id="SSF53335">
    <property type="entry name" value="S-adenosyl-L-methionine-dependent methyltransferases"/>
    <property type="match status" value="1"/>
</dbReference>
<dbReference type="InterPro" id="IPR001910">
    <property type="entry name" value="Inosine/uridine_hydrolase_dom"/>
</dbReference>
<dbReference type="InterPro" id="IPR036282">
    <property type="entry name" value="Glutathione-S-Trfase_C_sf"/>
</dbReference>
<dbReference type="Pfam" id="PF13649">
    <property type="entry name" value="Methyltransf_25"/>
    <property type="match status" value="1"/>
</dbReference>
<dbReference type="SUPFAM" id="SSF48498">
    <property type="entry name" value="Tetracyclin repressor-like, C-terminal domain"/>
    <property type="match status" value="1"/>
</dbReference>
<dbReference type="GO" id="GO:0016628">
    <property type="term" value="F:oxidoreductase activity, acting on the CH-CH group of donors, NAD or NADP as acceptor"/>
    <property type="evidence" value="ECO:0007669"/>
    <property type="project" value="InterPro"/>
</dbReference>
<dbReference type="Gene3D" id="1.20.1050.130">
    <property type="match status" value="1"/>
</dbReference>
<dbReference type="Gene3D" id="1.10.357.10">
    <property type="entry name" value="Tetracycline Repressor, domain 2"/>
    <property type="match status" value="1"/>
</dbReference>
<dbReference type="OrthoDB" id="809632at2759"/>
<evidence type="ECO:0000256" key="1">
    <source>
        <dbReference type="ARBA" id="ARBA00009176"/>
    </source>
</evidence>
<dbReference type="PROSITE" id="PS50405">
    <property type="entry name" value="GST_CTER"/>
    <property type="match status" value="1"/>
</dbReference>
<protein>
    <submittedName>
        <fullName evidence="4">YfmJ protein</fullName>
    </submittedName>
</protein>
<dbReference type="InterPro" id="IPR045010">
    <property type="entry name" value="MDR_fam"/>
</dbReference>
<gene>
    <name evidence="4" type="primary">yfmJ</name>
    <name evidence="4" type="ORF">SPIL2461_LOCUS150</name>
</gene>
<dbReference type="CDD" id="cd02440">
    <property type="entry name" value="AdoMet_MTases"/>
    <property type="match status" value="1"/>
</dbReference>
<keyword evidence="5" id="KW-1185">Reference proteome</keyword>
<dbReference type="SUPFAM" id="SSF51735">
    <property type="entry name" value="NAD(P)-binding Rossmann-fold domains"/>
    <property type="match status" value="1"/>
</dbReference>
<proteinExistence type="inferred from homology"/>
<dbReference type="InterPro" id="IPR020843">
    <property type="entry name" value="ER"/>
</dbReference>
<dbReference type="Pfam" id="PF16884">
    <property type="entry name" value="ADH_N_2"/>
    <property type="match status" value="1"/>
</dbReference>
<dbReference type="Gene3D" id="3.40.50.720">
    <property type="entry name" value="NAD(P)-binding Rossmann-like Domain"/>
    <property type="match status" value="1"/>
</dbReference>
<dbReference type="CDD" id="cd05288">
    <property type="entry name" value="PGDH"/>
    <property type="match status" value="1"/>
</dbReference>
<dbReference type="Pfam" id="PF00107">
    <property type="entry name" value="ADH_zinc_N"/>
    <property type="match status" value="1"/>
</dbReference>
<dbReference type="EMBL" id="CAJNIZ010000001">
    <property type="protein sequence ID" value="CAE7149604.1"/>
    <property type="molecule type" value="Genomic_DNA"/>
</dbReference>
<dbReference type="InterPro" id="IPR029063">
    <property type="entry name" value="SAM-dependent_MTases_sf"/>
</dbReference>